<keyword evidence="2" id="KW-1185">Reference proteome</keyword>
<dbReference type="AlphaFoldDB" id="A0A370CJB1"/>
<evidence type="ECO:0000313" key="2">
    <source>
        <dbReference type="Proteomes" id="UP000226429"/>
    </source>
</evidence>
<name>A0A370CJB1_9COXI</name>
<dbReference type="Proteomes" id="UP000226429">
    <property type="component" value="Unassembled WGS sequence"/>
</dbReference>
<protein>
    <submittedName>
        <fullName evidence="1">Uncharacterized protein</fullName>
    </submittedName>
</protein>
<reference evidence="1 2" key="2">
    <citation type="journal article" date="2018" name="J. Invertebr. Pathol.">
        <title>'Candidatus Aquirickettsiella gammari' (Gammaproteobacteria: Legionellales: Coxiellaceae): A bacterial pathogen of the freshwater crustacean Gammarus fossarum (Malacostraca: Amphipoda).</title>
        <authorList>
            <person name="Bojko J."/>
            <person name="Dunn A.M."/>
            <person name="Stebbing P.D."/>
            <person name="van Aerle R."/>
            <person name="Bacela-Spychalska K."/>
            <person name="Bean T.P."/>
            <person name="Urrutia A."/>
            <person name="Stentiford G.D."/>
        </authorList>
    </citation>
    <scope>NUCLEOTIDE SEQUENCE [LARGE SCALE GENOMIC DNA]</scope>
    <source>
        <strain evidence="1">RA15029</strain>
    </source>
</reference>
<accession>A0A370CJB1</accession>
<gene>
    <name evidence="1" type="ORF">CFE62_000835</name>
</gene>
<proteinExistence type="predicted"/>
<sequence length="408" mass="46628">MNTLNPMKKLSQNLKLDTTTENYFLANIKTATEFSKALFEQSLRKKVDSKVKEQEVNLTVKLYELFKNRFNSIVQNDKDFETLIDCLEEYLFPQFKRLQAQQGIADLCCSLKKRLPSLIKSSQVICQLFRYLPAEKFSEARLLVCESLIKEDFFSGNVNDLKNMLAYLQPAEQISILESLRTNWDSILKNPEDFNQIISSLAADECVVFCQSLATYWPSLIKNPKDYNLVVSFLKDHGHTAAITPLFNSLQTYWPSILKTTSDLVCLLDYLIPMQGQEVYGSLVKDWPSSLIENIRDLQLVSYSLNDGQFKVLCETLKCLPTLIEGQPKDDLERFVRNADSQKVKILFACLKKDEPLMKKNAEQASGITHASTFKLGTSFPMGFFKFFSKKLPLILTSNLSLCLTLKS</sequence>
<organism evidence="1 2">
    <name type="scientific">Candidatus Aquirickettsiella gammari</name>
    <dbReference type="NCBI Taxonomy" id="2016198"/>
    <lineage>
        <taxon>Bacteria</taxon>
        <taxon>Pseudomonadati</taxon>
        <taxon>Pseudomonadota</taxon>
        <taxon>Gammaproteobacteria</taxon>
        <taxon>Legionellales</taxon>
        <taxon>Coxiellaceae</taxon>
        <taxon>Candidatus Aquirickettsiella</taxon>
    </lineage>
</organism>
<evidence type="ECO:0000313" key="1">
    <source>
        <dbReference type="EMBL" id="RDH40942.1"/>
    </source>
</evidence>
<comment type="caution">
    <text evidence="1">The sequence shown here is derived from an EMBL/GenBank/DDBJ whole genome shotgun (WGS) entry which is preliminary data.</text>
</comment>
<dbReference type="EMBL" id="NMOS02000002">
    <property type="protein sequence ID" value="RDH40942.1"/>
    <property type="molecule type" value="Genomic_DNA"/>
</dbReference>
<reference evidence="1 2" key="1">
    <citation type="journal article" date="2017" name="Int. J. Syst. Evol. Microbiol.">
        <title>Aquarickettsiella crustaci n. gen. n. sp. (Gammaproteobacteria: Legionellales: Coxiellaceae); a bacterial pathogen of the freshwater crustacean: Gammarus fossarum (Malacostraca: Amphipoda).</title>
        <authorList>
            <person name="Bojko J."/>
            <person name="Dunn A.M."/>
            <person name="Stebbing P.D."/>
            <person name="Van Aerle R."/>
            <person name="Bacela-Spychalska K."/>
            <person name="Bean T.P."/>
            <person name="Stentiford G.D."/>
        </authorList>
    </citation>
    <scope>NUCLEOTIDE SEQUENCE [LARGE SCALE GENOMIC DNA]</scope>
    <source>
        <strain evidence="1">RA15029</strain>
    </source>
</reference>